<dbReference type="Pfam" id="PF02630">
    <property type="entry name" value="SCO1-SenC"/>
    <property type="match status" value="1"/>
</dbReference>
<dbReference type="AlphaFoldDB" id="A0A382GUQ7"/>
<protein>
    <recommendedName>
        <fullName evidence="3">Thioredoxin domain-containing protein</fullName>
    </recommendedName>
</protein>
<dbReference type="SUPFAM" id="SSF52833">
    <property type="entry name" value="Thioredoxin-like"/>
    <property type="match status" value="1"/>
</dbReference>
<evidence type="ECO:0000256" key="1">
    <source>
        <dbReference type="ARBA" id="ARBA00010996"/>
    </source>
</evidence>
<reference evidence="2" key="1">
    <citation type="submission" date="2018-05" db="EMBL/GenBank/DDBJ databases">
        <authorList>
            <person name="Lanie J.A."/>
            <person name="Ng W.-L."/>
            <person name="Kazmierczak K.M."/>
            <person name="Andrzejewski T.M."/>
            <person name="Davidsen T.M."/>
            <person name="Wayne K.J."/>
            <person name="Tettelin H."/>
            <person name="Glass J.I."/>
            <person name="Rusch D."/>
            <person name="Podicherti R."/>
            <person name="Tsui H.-C.T."/>
            <person name="Winkler M.E."/>
        </authorList>
    </citation>
    <scope>NUCLEOTIDE SEQUENCE</scope>
</reference>
<comment type="similarity">
    <text evidence="1">Belongs to the SCO1/2 family.</text>
</comment>
<name>A0A382GUQ7_9ZZZZ</name>
<dbReference type="Gene3D" id="3.40.30.10">
    <property type="entry name" value="Glutaredoxin"/>
    <property type="match status" value="1"/>
</dbReference>
<evidence type="ECO:0008006" key="3">
    <source>
        <dbReference type="Google" id="ProtNLM"/>
    </source>
</evidence>
<sequence length="190" mass="22042">MEIDGNKKKVPAFDFINQNGKRISNNDFLGKAYVIEFFFTTCTTICPIMNNNLVHLQNNLKNYKDFGIASFSINPEYDTIEILKEYETEYEITNQSWHLLTGDKEKIYDLANNGFNLYTASGNAFVDGFEHSGYFALVDKQGYIRCRIDELGNPKIYYRGYVNVKDKFDIDGEEEEISMLQEDLLKLINE</sequence>
<gene>
    <name evidence="2" type="ORF">METZ01_LOCUS231543</name>
</gene>
<dbReference type="EMBL" id="UINC01057486">
    <property type="protein sequence ID" value="SVB78689.1"/>
    <property type="molecule type" value="Genomic_DNA"/>
</dbReference>
<evidence type="ECO:0000313" key="2">
    <source>
        <dbReference type="EMBL" id="SVB78689.1"/>
    </source>
</evidence>
<dbReference type="CDD" id="cd02968">
    <property type="entry name" value="SCO"/>
    <property type="match status" value="1"/>
</dbReference>
<dbReference type="PANTHER" id="PTHR12151">
    <property type="entry name" value="ELECTRON TRANSPORT PROTIN SCO1/SENC FAMILY MEMBER"/>
    <property type="match status" value="1"/>
</dbReference>
<dbReference type="InterPro" id="IPR003782">
    <property type="entry name" value="SCO1/SenC"/>
</dbReference>
<dbReference type="InterPro" id="IPR036249">
    <property type="entry name" value="Thioredoxin-like_sf"/>
</dbReference>
<proteinExistence type="inferred from homology"/>
<dbReference type="PANTHER" id="PTHR12151:SF25">
    <property type="entry name" value="LINALOOL DEHYDRATASE_ISOMERASE DOMAIN-CONTAINING PROTEIN"/>
    <property type="match status" value="1"/>
</dbReference>
<accession>A0A382GUQ7</accession>
<organism evidence="2">
    <name type="scientific">marine metagenome</name>
    <dbReference type="NCBI Taxonomy" id="408172"/>
    <lineage>
        <taxon>unclassified sequences</taxon>
        <taxon>metagenomes</taxon>
        <taxon>ecological metagenomes</taxon>
    </lineage>
</organism>